<sequence length="152" mass="16625">MKASGRKLATLAVLISLVTPFSYASELVIAQPASATAMDPGFLKEAATLVDNIFDTLVLRDKNMQLQPGLATSWKALDDTTWQFDLRPGVTFTNGEPVNAAAVKFSIDRILDPGQPRANHFLHPHHLSRLKSPATIRFASTPTARTHFCLRA</sequence>
<evidence type="ECO:0000313" key="6">
    <source>
        <dbReference type="EMBL" id="SQC93699.1"/>
    </source>
</evidence>
<dbReference type="GO" id="GO:0015833">
    <property type="term" value="P:peptide transport"/>
    <property type="evidence" value="ECO:0007669"/>
    <property type="project" value="TreeGrafter"/>
</dbReference>
<feature type="domain" description="Solute-binding protein family 5" evidence="5">
    <location>
        <begin position="66"/>
        <end position="123"/>
    </location>
</feature>
<dbReference type="InterPro" id="IPR000914">
    <property type="entry name" value="SBP_5_dom"/>
</dbReference>
<dbReference type="InterPro" id="IPR039424">
    <property type="entry name" value="SBP_5"/>
</dbReference>
<dbReference type="EMBL" id="UAVU01000011">
    <property type="protein sequence ID" value="SQC93699.1"/>
    <property type="molecule type" value="Genomic_DNA"/>
</dbReference>
<dbReference type="Pfam" id="PF00496">
    <property type="entry name" value="SBP_bac_5"/>
    <property type="match status" value="1"/>
</dbReference>
<keyword evidence="3 4" id="KW-0732">Signal</keyword>
<protein>
    <submittedName>
        <fullName evidence="6">Periplasmic murein peptide-binding protein</fullName>
    </submittedName>
</protein>
<dbReference type="AlphaFoldDB" id="A0A2X3L522"/>
<proteinExistence type="inferred from homology"/>
<accession>A0A2X3L522</accession>
<organism evidence="6 7">
    <name type="scientific">Cedecea neteri</name>
    <dbReference type="NCBI Taxonomy" id="158822"/>
    <lineage>
        <taxon>Bacteria</taxon>
        <taxon>Pseudomonadati</taxon>
        <taxon>Pseudomonadota</taxon>
        <taxon>Gammaproteobacteria</taxon>
        <taxon>Enterobacterales</taxon>
        <taxon>Enterobacteriaceae</taxon>
        <taxon>Cedecea</taxon>
    </lineage>
</organism>
<feature type="signal peptide" evidence="4">
    <location>
        <begin position="1"/>
        <end position="24"/>
    </location>
</feature>
<evidence type="ECO:0000259" key="5">
    <source>
        <dbReference type="Pfam" id="PF00496"/>
    </source>
</evidence>
<evidence type="ECO:0000256" key="4">
    <source>
        <dbReference type="SAM" id="SignalP"/>
    </source>
</evidence>
<dbReference type="GO" id="GO:1904680">
    <property type="term" value="F:peptide transmembrane transporter activity"/>
    <property type="evidence" value="ECO:0007669"/>
    <property type="project" value="TreeGrafter"/>
</dbReference>
<gene>
    <name evidence="6" type="primary">mppA_3</name>
    <name evidence="6" type="ORF">NCTC12120_06814</name>
</gene>
<evidence type="ECO:0000313" key="7">
    <source>
        <dbReference type="Proteomes" id="UP000251197"/>
    </source>
</evidence>
<evidence type="ECO:0000256" key="3">
    <source>
        <dbReference type="ARBA" id="ARBA00022729"/>
    </source>
</evidence>
<evidence type="ECO:0000256" key="1">
    <source>
        <dbReference type="ARBA" id="ARBA00005695"/>
    </source>
</evidence>
<name>A0A2X3L522_9ENTR</name>
<evidence type="ECO:0000256" key="2">
    <source>
        <dbReference type="ARBA" id="ARBA00022448"/>
    </source>
</evidence>
<dbReference type="PANTHER" id="PTHR30290:SF9">
    <property type="entry name" value="OLIGOPEPTIDE-BINDING PROTEIN APPA"/>
    <property type="match status" value="1"/>
</dbReference>
<dbReference type="Proteomes" id="UP000251197">
    <property type="component" value="Unassembled WGS sequence"/>
</dbReference>
<dbReference type="Gene3D" id="3.40.190.10">
    <property type="entry name" value="Periplasmic binding protein-like II"/>
    <property type="match status" value="1"/>
</dbReference>
<feature type="chain" id="PRO_5015937462" evidence="4">
    <location>
        <begin position="25"/>
        <end position="152"/>
    </location>
</feature>
<comment type="similarity">
    <text evidence="1">Belongs to the bacterial solute-binding protein 5 family.</text>
</comment>
<dbReference type="PANTHER" id="PTHR30290">
    <property type="entry name" value="PERIPLASMIC BINDING COMPONENT OF ABC TRANSPORTER"/>
    <property type="match status" value="1"/>
</dbReference>
<reference evidence="6 7" key="1">
    <citation type="submission" date="2018-06" db="EMBL/GenBank/DDBJ databases">
        <authorList>
            <consortium name="Pathogen Informatics"/>
            <person name="Doyle S."/>
        </authorList>
    </citation>
    <scope>NUCLEOTIDE SEQUENCE [LARGE SCALE GENOMIC DNA]</scope>
    <source>
        <strain evidence="6 7">NCTC12120</strain>
    </source>
</reference>
<dbReference type="SUPFAM" id="SSF53850">
    <property type="entry name" value="Periplasmic binding protein-like II"/>
    <property type="match status" value="1"/>
</dbReference>
<keyword evidence="2" id="KW-0813">Transport</keyword>